<dbReference type="InterPro" id="IPR036890">
    <property type="entry name" value="HATPase_C_sf"/>
</dbReference>
<name>A0A6G9XQF4_NOCBR</name>
<keyword evidence="4" id="KW-1133">Transmembrane helix</keyword>
<dbReference type="InterPro" id="IPR050482">
    <property type="entry name" value="Sensor_HK_TwoCompSys"/>
</dbReference>
<dbReference type="InterPro" id="IPR003594">
    <property type="entry name" value="HATPase_dom"/>
</dbReference>
<dbReference type="Proteomes" id="UP000501705">
    <property type="component" value="Chromosome"/>
</dbReference>
<feature type="transmembrane region" description="Helical" evidence="4">
    <location>
        <begin position="37"/>
        <end position="55"/>
    </location>
</feature>
<dbReference type="SUPFAM" id="SSF55874">
    <property type="entry name" value="ATPase domain of HSP90 chaperone/DNA topoisomerase II/histidine kinase"/>
    <property type="match status" value="1"/>
</dbReference>
<dbReference type="AlphaFoldDB" id="A0A6G9XQF4"/>
<dbReference type="PANTHER" id="PTHR24421:SF61">
    <property type="entry name" value="OXYGEN SENSOR HISTIDINE KINASE NREB"/>
    <property type="match status" value="1"/>
</dbReference>
<proteinExistence type="predicted"/>
<dbReference type="PANTHER" id="PTHR24421">
    <property type="entry name" value="NITRATE/NITRITE SENSOR PROTEIN NARX-RELATED"/>
    <property type="match status" value="1"/>
</dbReference>
<organism evidence="6 7">
    <name type="scientific">Nocardia brasiliensis</name>
    <dbReference type="NCBI Taxonomy" id="37326"/>
    <lineage>
        <taxon>Bacteria</taxon>
        <taxon>Bacillati</taxon>
        <taxon>Actinomycetota</taxon>
        <taxon>Actinomycetes</taxon>
        <taxon>Mycobacteriales</taxon>
        <taxon>Nocardiaceae</taxon>
        <taxon>Nocardia</taxon>
    </lineage>
</organism>
<sequence>MTSLRETFLDRASAVLPNCWRQRTAPARAAGERVDRIIAFALGSGTWIFGVGDAAEIAEQSRHYAPWWTAVAMVGVFGTALVLTATTLFVAFPAVRVLAATHATVFAVVIGLSGFAVTSGQITSDVEWIYRLVPLGGVAATLVWRTPVTALYLFVVAVLAAWSNGQVKNDLGWIEFLLTWLRIFGISVGFVYITRMTRRAAYLLDMERTRAQQQATLTAAAEARAGERALFAGVIHDKVLATLLDTSRGGCPEMLARQAEQALGQFAAIGRVNELCTGAEAIETITDEVTTATDTELRVQVRQDRRTHELRIDSAAVNALAQAAAEAVRNSVRHADVPGRTVTRDITIAARACGITVVVADDGAGFDPAAVAPNRLGLTVSIVQRMREVGGRAVIDARPGTGTRVVLEWDAPDDA</sequence>
<dbReference type="Pfam" id="PF02518">
    <property type="entry name" value="HATPase_c"/>
    <property type="match status" value="1"/>
</dbReference>
<dbReference type="GO" id="GO:0016301">
    <property type="term" value="F:kinase activity"/>
    <property type="evidence" value="ECO:0007669"/>
    <property type="project" value="UniProtKB-KW"/>
</dbReference>
<gene>
    <name evidence="6" type="ORF">F5X71_13225</name>
</gene>
<feature type="transmembrane region" description="Helical" evidence="4">
    <location>
        <begin position="129"/>
        <end position="162"/>
    </location>
</feature>
<evidence type="ECO:0000313" key="7">
    <source>
        <dbReference type="Proteomes" id="UP000501705"/>
    </source>
</evidence>
<dbReference type="GO" id="GO:0000160">
    <property type="term" value="P:phosphorelay signal transduction system"/>
    <property type="evidence" value="ECO:0007669"/>
    <property type="project" value="UniProtKB-KW"/>
</dbReference>
<dbReference type="EMBL" id="CP046171">
    <property type="protein sequence ID" value="QIS03144.1"/>
    <property type="molecule type" value="Genomic_DNA"/>
</dbReference>
<evidence type="ECO:0000256" key="2">
    <source>
        <dbReference type="ARBA" id="ARBA00022777"/>
    </source>
</evidence>
<feature type="domain" description="Histidine kinase/HSP90-like ATPase" evidence="5">
    <location>
        <begin position="318"/>
        <end position="411"/>
    </location>
</feature>
<evidence type="ECO:0000256" key="3">
    <source>
        <dbReference type="ARBA" id="ARBA00023012"/>
    </source>
</evidence>
<keyword evidence="1" id="KW-0808">Transferase</keyword>
<dbReference type="Gene3D" id="3.30.565.10">
    <property type="entry name" value="Histidine kinase-like ATPase, C-terminal domain"/>
    <property type="match status" value="1"/>
</dbReference>
<protein>
    <recommendedName>
        <fullName evidence="5">Histidine kinase/HSP90-like ATPase domain-containing protein</fullName>
    </recommendedName>
</protein>
<keyword evidence="4" id="KW-0472">Membrane</keyword>
<feature type="transmembrane region" description="Helical" evidence="4">
    <location>
        <begin position="67"/>
        <end position="91"/>
    </location>
</feature>
<dbReference type="RefSeq" id="WP_167462212.1">
    <property type="nucleotide sequence ID" value="NZ_CP046171.1"/>
</dbReference>
<feature type="transmembrane region" description="Helical" evidence="4">
    <location>
        <begin position="174"/>
        <end position="193"/>
    </location>
</feature>
<evidence type="ECO:0000256" key="4">
    <source>
        <dbReference type="SAM" id="Phobius"/>
    </source>
</evidence>
<accession>A0A6G9XQF4</accession>
<reference evidence="6 7" key="1">
    <citation type="journal article" date="2019" name="ACS Chem. Biol.">
        <title>Identification and Mobilization of a Cryptic Antibiotic Biosynthesis Gene Locus from a Human-Pathogenic Nocardia Isolate.</title>
        <authorList>
            <person name="Herisse M."/>
            <person name="Ishida K."/>
            <person name="Porter J.L."/>
            <person name="Howden B."/>
            <person name="Hertweck C."/>
            <person name="Stinear T.P."/>
            <person name="Pidot S.J."/>
        </authorList>
    </citation>
    <scope>NUCLEOTIDE SEQUENCE [LARGE SCALE GENOMIC DNA]</scope>
    <source>
        <strain evidence="6 7">AUSMDU00024985</strain>
    </source>
</reference>
<feature type="transmembrane region" description="Helical" evidence="4">
    <location>
        <begin position="97"/>
        <end position="117"/>
    </location>
</feature>
<evidence type="ECO:0000256" key="1">
    <source>
        <dbReference type="ARBA" id="ARBA00022679"/>
    </source>
</evidence>
<keyword evidence="3" id="KW-0902">Two-component regulatory system</keyword>
<keyword evidence="4" id="KW-0812">Transmembrane</keyword>
<evidence type="ECO:0000259" key="5">
    <source>
        <dbReference type="Pfam" id="PF02518"/>
    </source>
</evidence>
<keyword evidence="2" id="KW-0418">Kinase</keyword>
<evidence type="ECO:0000313" key="6">
    <source>
        <dbReference type="EMBL" id="QIS03144.1"/>
    </source>
</evidence>